<reference evidence="2" key="1">
    <citation type="submission" date="2020-09" db="EMBL/GenBank/DDBJ databases">
        <title>Genome-Enabled Discovery of Anthraquinone Biosynthesis in Senna tora.</title>
        <authorList>
            <person name="Kang S.-H."/>
            <person name="Pandey R.P."/>
            <person name="Lee C.-M."/>
            <person name="Sim J.-S."/>
            <person name="Jeong J.-T."/>
            <person name="Choi B.-S."/>
            <person name="Jung M."/>
            <person name="Ginzburg D."/>
            <person name="Zhao K."/>
            <person name="Won S.Y."/>
            <person name="Oh T.-J."/>
            <person name="Yu Y."/>
            <person name="Kim N.-H."/>
            <person name="Lee O.R."/>
            <person name="Lee T.-H."/>
            <person name="Bashyal P."/>
            <person name="Kim T.-S."/>
            <person name="Lee W.-H."/>
            <person name="Kawkins C."/>
            <person name="Kim C.-K."/>
            <person name="Kim J.S."/>
            <person name="Ahn B.O."/>
            <person name="Rhee S.Y."/>
            <person name="Sohng J.K."/>
        </authorList>
    </citation>
    <scope>NUCLEOTIDE SEQUENCE</scope>
    <source>
        <tissue evidence="2">Leaf</tissue>
    </source>
</reference>
<comment type="caution">
    <text evidence="2">The sequence shown here is derived from an EMBL/GenBank/DDBJ whole genome shotgun (WGS) entry which is preliminary data.</text>
</comment>
<organism evidence="2 3">
    <name type="scientific">Senna tora</name>
    <dbReference type="NCBI Taxonomy" id="362788"/>
    <lineage>
        <taxon>Eukaryota</taxon>
        <taxon>Viridiplantae</taxon>
        <taxon>Streptophyta</taxon>
        <taxon>Embryophyta</taxon>
        <taxon>Tracheophyta</taxon>
        <taxon>Spermatophyta</taxon>
        <taxon>Magnoliopsida</taxon>
        <taxon>eudicotyledons</taxon>
        <taxon>Gunneridae</taxon>
        <taxon>Pentapetalae</taxon>
        <taxon>rosids</taxon>
        <taxon>fabids</taxon>
        <taxon>Fabales</taxon>
        <taxon>Fabaceae</taxon>
        <taxon>Caesalpinioideae</taxon>
        <taxon>Cassia clade</taxon>
        <taxon>Senna</taxon>
    </lineage>
</organism>
<evidence type="ECO:0000313" key="3">
    <source>
        <dbReference type="Proteomes" id="UP000634136"/>
    </source>
</evidence>
<dbReference type="AlphaFoldDB" id="A0A834X119"/>
<proteinExistence type="predicted"/>
<gene>
    <name evidence="2" type="ORF">G2W53_011176</name>
</gene>
<keyword evidence="3" id="KW-1185">Reference proteome</keyword>
<sequence length="161" mass="17524">MVRPKLSCKRPSTNPVAKPTSPTPPSQPSPPPIQVPSSPSQPAPQPLSQSKVPINVPKGYKVKSIPKRDPRLYRATMRSQKPNPTSDSVPPPSASKRGRERTAETSPLTSSAKPPKDNSENRDQELVSAFKIIKAQNDYIVYAFQKISKELGVTLDPPPAI</sequence>
<feature type="compositionally biased region" description="Basic and acidic residues" evidence="1">
    <location>
        <begin position="114"/>
        <end position="123"/>
    </location>
</feature>
<protein>
    <submittedName>
        <fullName evidence="2">Uncharacterized protein</fullName>
    </submittedName>
</protein>
<dbReference type="EMBL" id="JAAIUW010000004">
    <property type="protein sequence ID" value="KAF7836317.1"/>
    <property type="molecule type" value="Genomic_DNA"/>
</dbReference>
<accession>A0A834X119</accession>
<feature type="compositionally biased region" description="Pro residues" evidence="1">
    <location>
        <begin position="21"/>
        <end position="45"/>
    </location>
</feature>
<name>A0A834X119_9FABA</name>
<evidence type="ECO:0000256" key="1">
    <source>
        <dbReference type="SAM" id="MobiDB-lite"/>
    </source>
</evidence>
<feature type="compositionally biased region" description="Polar residues" evidence="1">
    <location>
        <begin position="77"/>
        <end position="88"/>
    </location>
</feature>
<feature type="region of interest" description="Disordered" evidence="1">
    <location>
        <begin position="1"/>
        <end position="123"/>
    </location>
</feature>
<dbReference type="Proteomes" id="UP000634136">
    <property type="component" value="Unassembled WGS sequence"/>
</dbReference>
<evidence type="ECO:0000313" key="2">
    <source>
        <dbReference type="EMBL" id="KAF7836317.1"/>
    </source>
</evidence>